<keyword evidence="2" id="KW-1185">Reference proteome</keyword>
<dbReference type="Proteomes" id="UP000073492">
    <property type="component" value="Unassembled WGS sequence"/>
</dbReference>
<evidence type="ECO:0000313" key="2">
    <source>
        <dbReference type="Proteomes" id="UP000073492"/>
    </source>
</evidence>
<proteinExistence type="predicted"/>
<comment type="caution">
    <text evidence="1">The sequence shown here is derived from an EMBL/GenBank/DDBJ whole genome shotgun (WGS) entry which is preliminary data.</text>
</comment>
<sequence>MIDLDCFDGGVSTLELFLELLHDIFDFSDDIFVVQALFNALHRLAQSVDTSLAIADLVHQLHLDLSEQILDFFDLGHCVVKLLLAIIKGLGSDSNVGLVAVAHLIMTLAEVRNQTLKLLNVRFSRDRLDVWQGHLVDCGLDFGADDTQNVKIGLRDDIWLLFGRGMLLLQLFQQSFGIGGENFDHSNVGLCCDRCVQLLDQAIKSIIGHANSCLYLLEMLFACDLLRIWNRQFFDLSLRVAQQCLDGVGVLFASGAFSYTNNTLLQLANHAFQCRQVILDCDTFWHDWRLVGWYILYGLVHSLDLDLQLGQQYLNFLEIFTSDPTAICDTCYRRSIFSSNIACLANSSAVCEYYLTALRRDGSTVTGCHFPSKTVFERVENFVVDGLVERLVKSLDNVAAQALQALVESVKDLCMVLHHSLGVVKLVLEMRSKIIQTKTNGVKNLLLVTAVHDTACDRVAETGTDRFQVLAVFSKTAFTATTLASGSRDYSGSQGVLEHHQLLSYGCKRFSRSIALIAEHLGAEVIHSLSHRERDSVLVNVTDHGMYRLLQNGELFTKSEDDFFSGTHGGSAELRAIELGMQRSHTFLDRLHKFALVARVCVQDGCLELIKLFLHSLVEFFVRGDVFIAGLEVCFEVIKPFLQSDDNSCGLTSMGFFHISHRTKAADVFSKLFQTKFDSVNDFVLARYILGSIDICLDLRAQRFQSVLERVQYLFSVATICSGVLLEFSAHVLNELLQLTQDLLAEAAEWNSGAIHTGLDRIKEILATDFDFTRRCRSVVLQTRLDGLENSRLHGFMIGRFRWRWSEVLQCLSNIAKNVFSEMLKLLCRIRSLEVLERFLHDFVHVALVDLGRRGFRLLASILFQALFEDSQDLVTLQAELLKLDSLRPSFTASRTASRSRLTFSSSGFSTDLWCSRSACCTTESISSLLGPDRATASCLKVSSSCSARSLSMLDKLCLSSARPSSTICCTCSRCSESLLSLIDLSNVPVNCVSLIWSSFLPSSRPIPRTSPRRSRTRPLVSDVVPPECATESFKRCSILITSSSLDPRRVADLAFGESKFSSSLGGALPIGTKACDSDLSRMKADSSSTFFAASLFSLPLFSNSSDRVPSNLSWPSLVTISRIIFSSIATLATPSTEYGEGESQRSISRKLWALAARGRPKFLPTDGGEPKALLSRNWLWLILRSVRAPPNGGGPNSPAGPETDWDSSLRLLRMSSSREFVASLRVRRSVALSLLRLLSCAISFCRLVAIVVRFSS</sequence>
<dbReference type="AlphaFoldDB" id="A0A139IHZ4"/>
<reference evidence="1 2" key="1">
    <citation type="submission" date="2015-07" db="EMBL/GenBank/DDBJ databases">
        <title>Comparative genomics of the Sigatoka disease complex on banana suggests a link between parallel evolutionary changes in Pseudocercospora fijiensis and Pseudocercospora eumusae and increased virulence on the banana host.</title>
        <authorList>
            <person name="Chang T.-C."/>
            <person name="Salvucci A."/>
            <person name="Crous P.W."/>
            <person name="Stergiopoulos I."/>
        </authorList>
    </citation>
    <scope>NUCLEOTIDE SEQUENCE [LARGE SCALE GENOMIC DNA]</scope>
    <source>
        <strain evidence="1 2">CBS 116634</strain>
    </source>
</reference>
<evidence type="ECO:0000313" key="1">
    <source>
        <dbReference type="EMBL" id="KXT14192.1"/>
    </source>
</evidence>
<accession>A0A139IHZ4</accession>
<name>A0A139IHZ4_9PEZI</name>
<organism evidence="1 2">
    <name type="scientific">Pseudocercospora musae</name>
    <dbReference type="NCBI Taxonomy" id="113226"/>
    <lineage>
        <taxon>Eukaryota</taxon>
        <taxon>Fungi</taxon>
        <taxon>Dikarya</taxon>
        <taxon>Ascomycota</taxon>
        <taxon>Pezizomycotina</taxon>
        <taxon>Dothideomycetes</taxon>
        <taxon>Dothideomycetidae</taxon>
        <taxon>Mycosphaerellales</taxon>
        <taxon>Mycosphaerellaceae</taxon>
        <taxon>Pseudocercospora</taxon>
    </lineage>
</organism>
<protein>
    <submittedName>
        <fullName evidence="1">Uncharacterized protein</fullName>
    </submittedName>
</protein>
<gene>
    <name evidence="1" type="ORF">AC579_2452</name>
</gene>
<dbReference type="EMBL" id="LFZO01000091">
    <property type="protein sequence ID" value="KXT14192.1"/>
    <property type="molecule type" value="Genomic_DNA"/>
</dbReference>